<dbReference type="InterPro" id="IPR029062">
    <property type="entry name" value="Class_I_gatase-like"/>
</dbReference>
<evidence type="ECO:0000313" key="2">
    <source>
        <dbReference type="Proteomes" id="UP000000238"/>
    </source>
</evidence>
<keyword evidence="2" id="KW-1185">Reference proteome</keyword>
<dbReference type="Proteomes" id="UP000000238">
    <property type="component" value="Chromosome"/>
</dbReference>
<evidence type="ECO:0000313" key="1">
    <source>
        <dbReference type="EMBL" id="ABC30857.1"/>
    </source>
</evidence>
<evidence type="ECO:0008006" key="3">
    <source>
        <dbReference type="Google" id="ProtNLM"/>
    </source>
</evidence>
<dbReference type="PANTHER" id="PTHR43130">
    <property type="entry name" value="ARAC-FAMILY TRANSCRIPTIONAL REGULATOR"/>
    <property type="match status" value="1"/>
</dbReference>
<reference evidence="1 2" key="1">
    <citation type="journal article" date="2005" name="Nucleic Acids Res.">
        <title>Genomic blueprint of Hahella chejuensis, a marine microbe producing an algicidal agent.</title>
        <authorList>
            <person name="Jeong H."/>
            <person name="Yim J.H."/>
            <person name="Lee C."/>
            <person name="Choi S.-H."/>
            <person name="Park Y.K."/>
            <person name="Yoon S.H."/>
            <person name="Hur C.-G."/>
            <person name="Kang H.-Y."/>
            <person name="Kim D."/>
            <person name="Lee H.H."/>
            <person name="Park K.H."/>
            <person name="Park S.-H."/>
            <person name="Park H.-S."/>
            <person name="Lee H.K."/>
            <person name="Oh T.K."/>
            <person name="Kim J.F."/>
        </authorList>
    </citation>
    <scope>NUCLEOTIDE SEQUENCE [LARGE SCALE GENOMIC DNA]</scope>
    <source>
        <strain evidence="1 2">KCTC 2396</strain>
    </source>
</reference>
<gene>
    <name evidence="1" type="ordered locus">HCH_04147</name>
</gene>
<protein>
    <recommendedName>
        <fullName evidence="3">AraC family transcriptional regulator</fullName>
    </recommendedName>
</protein>
<sequence length="198" mass="20991">MNIAIVTCDGFNEMDSFMALTLLNRVKQPGWRAELACPSMHALSMNGVKITAQRPLMFASEADVVLFGSGAQTRDHVKNDSIMSAFHLDPELQLIGSQCSGALFLQSLGLLNNAPVCTDATTGPLLQGLGVQVLEGPFHASGNVATAGGCLSATYLAMWVVWRSLGEEAARDVIAYAAPVGQKELYVDMAAQAISAFI</sequence>
<dbReference type="OrthoDB" id="3210279at2"/>
<dbReference type="eggNOG" id="COG0693">
    <property type="taxonomic scope" value="Bacteria"/>
</dbReference>
<dbReference type="SUPFAM" id="SSF52317">
    <property type="entry name" value="Class I glutamine amidotransferase-like"/>
    <property type="match status" value="1"/>
</dbReference>
<dbReference type="EMBL" id="CP000155">
    <property type="protein sequence ID" value="ABC30857.1"/>
    <property type="molecule type" value="Genomic_DNA"/>
</dbReference>
<dbReference type="HOGENOM" id="CLU_088252_0_0_6"/>
<dbReference type="PANTHER" id="PTHR43130:SF2">
    <property type="entry name" value="DJ-1_PFPI DOMAIN-CONTAINING PROTEIN"/>
    <property type="match status" value="1"/>
</dbReference>
<dbReference type="InterPro" id="IPR052158">
    <property type="entry name" value="INH-QAR"/>
</dbReference>
<dbReference type="AlphaFoldDB" id="Q2SER7"/>
<dbReference type="KEGG" id="hch:HCH_04147"/>
<dbReference type="STRING" id="349521.HCH_04147"/>
<accession>Q2SER7</accession>
<dbReference type="GO" id="GO:0006355">
    <property type="term" value="P:regulation of DNA-templated transcription"/>
    <property type="evidence" value="ECO:0007669"/>
    <property type="project" value="TreeGrafter"/>
</dbReference>
<proteinExistence type="predicted"/>
<organism evidence="1 2">
    <name type="scientific">Hahella chejuensis (strain KCTC 2396)</name>
    <dbReference type="NCBI Taxonomy" id="349521"/>
    <lineage>
        <taxon>Bacteria</taxon>
        <taxon>Pseudomonadati</taxon>
        <taxon>Pseudomonadota</taxon>
        <taxon>Gammaproteobacteria</taxon>
        <taxon>Oceanospirillales</taxon>
        <taxon>Hahellaceae</taxon>
        <taxon>Hahella</taxon>
    </lineage>
</organism>
<name>Q2SER7_HAHCH</name>
<dbReference type="Gene3D" id="3.40.50.880">
    <property type="match status" value="1"/>
</dbReference>